<dbReference type="Proteomes" id="UP001066276">
    <property type="component" value="Chromosome 4_1"/>
</dbReference>
<proteinExistence type="predicted"/>
<dbReference type="AlphaFoldDB" id="A0AAV7T9Y8"/>
<accession>A0AAV7T9Y8</accession>
<evidence type="ECO:0000313" key="3">
    <source>
        <dbReference type="Proteomes" id="UP001066276"/>
    </source>
</evidence>
<evidence type="ECO:0000256" key="1">
    <source>
        <dbReference type="SAM" id="MobiDB-lite"/>
    </source>
</evidence>
<reference evidence="2" key="1">
    <citation type="journal article" date="2022" name="bioRxiv">
        <title>Sequencing and chromosome-scale assembly of the giantPleurodeles waltlgenome.</title>
        <authorList>
            <person name="Brown T."/>
            <person name="Elewa A."/>
            <person name="Iarovenko S."/>
            <person name="Subramanian E."/>
            <person name="Araus A.J."/>
            <person name="Petzold A."/>
            <person name="Susuki M."/>
            <person name="Suzuki K.-i.T."/>
            <person name="Hayashi T."/>
            <person name="Toyoda A."/>
            <person name="Oliveira C."/>
            <person name="Osipova E."/>
            <person name="Leigh N.D."/>
            <person name="Simon A."/>
            <person name="Yun M.H."/>
        </authorList>
    </citation>
    <scope>NUCLEOTIDE SEQUENCE</scope>
    <source>
        <strain evidence="2">20211129_DDA</strain>
        <tissue evidence="2">Liver</tissue>
    </source>
</reference>
<gene>
    <name evidence="2" type="ORF">NDU88_004636</name>
</gene>
<organism evidence="2 3">
    <name type="scientific">Pleurodeles waltl</name>
    <name type="common">Iberian ribbed newt</name>
    <dbReference type="NCBI Taxonomy" id="8319"/>
    <lineage>
        <taxon>Eukaryota</taxon>
        <taxon>Metazoa</taxon>
        <taxon>Chordata</taxon>
        <taxon>Craniata</taxon>
        <taxon>Vertebrata</taxon>
        <taxon>Euteleostomi</taxon>
        <taxon>Amphibia</taxon>
        <taxon>Batrachia</taxon>
        <taxon>Caudata</taxon>
        <taxon>Salamandroidea</taxon>
        <taxon>Salamandridae</taxon>
        <taxon>Pleurodelinae</taxon>
        <taxon>Pleurodeles</taxon>
    </lineage>
</organism>
<name>A0AAV7T9Y8_PLEWA</name>
<feature type="region of interest" description="Disordered" evidence="1">
    <location>
        <begin position="23"/>
        <end position="46"/>
    </location>
</feature>
<comment type="caution">
    <text evidence="2">The sequence shown here is derived from an EMBL/GenBank/DDBJ whole genome shotgun (WGS) entry which is preliminary data.</text>
</comment>
<dbReference type="EMBL" id="JANPWB010000007">
    <property type="protein sequence ID" value="KAJ1172794.1"/>
    <property type="molecule type" value="Genomic_DNA"/>
</dbReference>
<sequence length="95" mass="10242">MPRSGDGRCVQHERALRPLVHLTSPPRMTSAAPQPQGTDLTFQPESSHCTEECETHPSFPDVTSEQLCAWKGAAAGTGAGRTRACMCLHLEPSRA</sequence>
<protein>
    <submittedName>
        <fullName evidence="2">Uncharacterized protein</fullName>
    </submittedName>
</protein>
<keyword evidence="3" id="KW-1185">Reference proteome</keyword>
<feature type="compositionally biased region" description="Polar residues" evidence="1">
    <location>
        <begin position="31"/>
        <end position="46"/>
    </location>
</feature>
<evidence type="ECO:0000313" key="2">
    <source>
        <dbReference type="EMBL" id="KAJ1172794.1"/>
    </source>
</evidence>